<reference evidence="3 4" key="1">
    <citation type="submission" date="2017-12" db="EMBL/GenBank/DDBJ databases">
        <authorList>
            <person name="Pombert J.-F."/>
            <person name="Haag K.L."/>
            <person name="Ebert D."/>
        </authorList>
    </citation>
    <scope>NUCLEOTIDE SEQUENCE [LARGE SCALE GENOMIC DNA]</scope>
    <source>
        <strain evidence="1">FI-OER-3-3</strain>
        <strain evidence="2">IL-G-3</strain>
    </source>
</reference>
<dbReference type="VEuPathDB" id="MicrosporidiaDB:CWI38_1812p0040"/>
<evidence type="ECO:0000313" key="3">
    <source>
        <dbReference type="Proteomes" id="UP000292282"/>
    </source>
</evidence>
<keyword evidence="3" id="KW-1185">Reference proteome</keyword>
<dbReference type="Proteomes" id="UP000292282">
    <property type="component" value="Unassembled WGS sequence"/>
</dbReference>
<name>A0A4Q9KXR3_9MICR</name>
<dbReference type="AlphaFoldDB" id="A0A4Q9KXR3"/>
<protein>
    <submittedName>
        <fullName evidence="1">Uncharacterized protein</fullName>
    </submittedName>
</protein>
<evidence type="ECO:0000313" key="1">
    <source>
        <dbReference type="EMBL" id="TBT99748.1"/>
    </source>
</evidence>
<evidence type="ECO:0000313" key="4">
    <source>
        <dbReference type="Proteomes" id="UP000292362"/>
    </source>
</evidence>
<gene>
    <name evidence="1" type="ORF">CWI37_1229p0020</name>
    <name evidence="2" type="ORF">CWI38_1812p0040</name>
</gene>
<dbReference type="Proteomes" id="UP000292362">
    <property type="component" value="Unassembled WGS sequence"/>
</dbReference>
<sequence length="161" mass="19355">MDSDFLNTLIISYSNVISEVKEIKTNLDQKFNVTNNEILIKLNELDFKIHKVKECFDFYKYKLDNINDCKNTSENQEKISSNSKKRKRQINKNFLSVNKNFIERKKHIKDFKNEINNQNNQEIENLNYNCDFIQEIQEESQIESYSYSEPFIIKSKNYILE</sequence>
<proteinExistence type="predicted"/>
<evidence type="ECO:0000313" key="2">
    <source>
        <dbReference type="EMBL" id="TBU10375.1"/>
    </source>
</evidence>
<organism evidence="1 4">
    <name type="scientific">Hamiltosporidium tvaerminnensis</name>
    <dbReference type="NCBI Taxonomy" id="1176355"/>
    <lineage>
        <taxon>Eukaryota</taxon>
        <taxon>Fungi</taxon>
        <taxon>Fungi incertae sedis</taxon>
        <taxon>Microsporidia</taxon>
        <taxon>Dubosqiidae</taxon>
        <taxon>Hamiltosporidium</taxon>
    </lineage>
</organism>
<dbReference type="EMBL" id="PITK01001812">
    <property type="protein sequence ID" value="TBU10375.1"/>
    <property type="molecule type" value="Genomic_DNA"/>
</dbReference>
<comment type="caution">
    <text evidence="1">The sequence shown here is derived from an EMBL/GenBank/DDBJ whole genome shotgun (WGS) entry which is preliminary data.</text>
</comment>
<accession>A0A4Q9KXR3</accession>
<dbReference type="EMBL" id="PITJ01001229">
    <property type="protein sequence ID" value="TBT99748.1"/>
    <property type="molecule type" value="Genomic_DNA"/>
</dbReference>
<dbReference type="VEuPathDB" id="MicrosporidiaDB:CWI37_1229p0020"/>